<dbReference type="Proteomes" id="UP000524321">
    <property type="component" value="Unassembled WGS sequence"/>
</dbReference>
<reference evidence="25 26" key="2">
    <citation type="submission" date="2018-08" db="EMBL/GenBank/DDBJ databases">
        <title>A genome reference for cultivated species of the human gut microbiota.</title>
        <authorList>
            <person name="Zou Y."/>
            <person name="Xue W."/>
            <person name="Luo G."/>
        </authorList>
    </citation>
    <scope>NUCLEOTIDE SEQUENCE [LARGE SCALE GENOMIC DNA]</scope>
    <source>
        <strain evidence="21 29">AF12-25</strain>
        <strain evidence="20 28">AF14-8</strain>
        <strain evidence="19 26">AF25-30LB</strain>
        <strain evidence="22 27">AM16-6</strain>
        <strain evidence="18 25">OM08-13BH</strain>
    </source>
</reference>
<dbReference type="EMBL" id="JAWDHD010000012">
    <property type="protein sequence ID" value="MDU0250797.1"/>
    <property type="molecule type" value="Genomic_DNA"/>
</dbReference>
<dbReference type="EMBL" id="CYZI01000002">
    <property type="protein sequence ID" value="CUN70116.1"/>
    <property type="molecule type" value="Genomic_DNA"/>
</dbReference>
<evidence type="ECO:0000313" key="11">
    <source>
        <dbReference type="EMBL" id="MDU0249902.1"/>
    </source>
</evidence>
<dbReference type="EMBL" id="QSAI01000010">
    <property type="protein sequence ID" value="RGW48727.1"/>
    <property type="molecule type" value="Genomic_DNA"/>
</dbReference>
<dbReference type="EMBL" id="QRKA01000032">
    <property type="protein sequence ID" value="RHH74790.1"/>
    <property type="molecule type" value="Genomic_DNA"/>
</dbReference>
<reference evidence="16 37" key="7">
    <citation type="submission" date="2020-04" db="EMBL/GenBank/DDBJ databases">
        <title>A novel gut-associated lysogenic phage, Bacteroides phage BV01, alters the host transcriptome and bile acid metabolism in Bacteroides vulgatus.</title>
        <authorList>
            <person name="Campbell D.E."/>
            <person name="Ly L."/>
            <person name="Ridlon J.M."/>
            <person name="Hsiao A."/>
            <person name="Degnan P.H."/>
        </authorList>
    </citation>
    <scope>NUCLEOTIDE SEQUENCE [LARGE SCALE GENOMIC DNA]</scope>
    <source>
        <strain evidence="16 37">VPI-4506</strain>
    </source>
</reference>
<dbReference type="Proteomes" id="UP000462885">
    <property type="component" value="Unassembled WGS sequence"/>
</dbReference>
<evidence type="ECO:0000313" key="25">
    <source>
        <dbReference type="Proteomes" id="UP000261003"/>
    </source>
</evidence>
<reference evidence="17 36" key="8">
    <citation type="submission" date="2020-04" db="EMBL/GenBank/DDBJ databases">
        <authorList>
            <person name="Pieper L."/>
        </authorList>
    </citation>
    <scope>NUCLEOTIDE SEQUENCE [LARGE SCALE GENOMIC DNA]</scope>
    <source>
        <strain evidence="17 36">B33</strain>
    </source>
</reference>
<evidence type="ECO:0000313" key="37">
    <source>
        <dbReference type="Proteomes" id="UP000555193"/>
    </source>
</evidence>
<evidence type="ECO:0000313" key="24">
    <source>
        <dbReference type="Proteomes" id="UP000095333"/>
    </source>
</evidence>
<evidence type="ECO:0000313" key="36">
    <source>
        <dbReference type="Proteomes" id="UP000524321"/>
    </source>
</evidence>
<sequence>MTLFEILNFNRELLERLAGTGYKPDDYKYIDLYKEYEQMRRKGEKVTYCVAFLSARHGVSERKVYEILGRFKKECTFHAV</sequence>
<evidence type="ECO:0000313" key="15">
    <source>
        <dbReference type="EMBL" id="MSS51069.1"/>
    </source>
</evidence>
<dbReference type="Proteomes" id="UP000095333">
    <property type="component" value="Unassembled WGS sequence"/>
</dbReference>
<reference evidence="6" key="10">
    <citation type="submission" date="2023-01" db="EMBL/GenBank/DDBJ databases">
        <title>Human gut microbiome strain richness.</title>
        <authorList>
            <person name="Chen-Liaw A."/>
        </authorList>
    </citation>
    <scope>NUCLEOTIDE SEQUENCE</scope>
    <source>
        <strain evidence="6">H9_m1001271B151109d0_201107</strain>
    </source>
</reference>
<dbReference type="EMBL" id="RWHZ01000100">
    <property type="protein sequence ID" value="TSE46618.1"/>
    <property type="molecule type" value="Genomic_DNA"/>
</dbReference>
<dbReference type="EMBL" id="WDAL01000032">
    <property type="protein sequence ID" value="KAB6632873.1"/>
    <property type="molecule type" value="Genomic_DNA"/>
</dbReference>
<dbReference type="EMBL" id="WCIF01000079">
    <property type="protein sequence ID" value="KAB5427827.1"/>
    <property type="molecule type" value="Genomic_DNA"/>
</dbReference>
<accession>A0A173Z3T6</accession>
<dbReference type="EMBL" id="WCZM01000087">
    <property type="protein sequence ID" value="KAB3561323.1"/>
    <property type="molecule type" value="Genomic_DNA"/>
</dbReference>
<dbReference type="AlphaFoldDB" id="A0A173Z3T6"/>
<evidence type="ECO:0000313" key="33">
    <source>
        <dbReference type="Proteomes" id="UP000462015"/>
    </source>
</evidence>
<dbReference type="EMBL" id="JABWDJ010000051">
    <property type="protein sequence ID" value="NVB74451.1"/>
    <property type="molecule type" value="Genomic_DNA"/>
</dbReference>
<evidence type="ECO:0000313" key="3">
    <source>
        <dbReference type="EMBL" id="KAB5427827.1"/>
    </source>
</evidence>
<evidence type="ECO:0000313" key="19">
    <source>
        <dbReference type="EMBL" id="RGR39618.1"/>
    </source>
</evidence>
<dbReference type="EMBL" id="JABDSH010000076">
    <property type="protein sequence ID" value="NMW36489.1"/>
    <property type="molecule type" value="Genomic_DNA"/>
</dbReference>
<dbReference type="EMBL" id="VULU01000088">
    <property type="protein sequence ID" value="MSS51069.1"/>
    <property type="molecule type" value="Genomic_DNA"/>
</dbReference>
<dbReference type="Proteomes" id="UP000462922">
    <property type="component" value="Unassembled WGS sequence"/>
</dbReference>
<dbReference type="EMBL" id="JAWDHD010000011">
    <property type="protein sequence ID" value="MDU0249431.1"/>
    <property type="molecule type" value="Genomic_DNA"/>
</dbReference>
<evidence type="ECO:0000313" key="17">
    <source>
        <dbReference type="EMBL" id="NVB74451.1"/>
    </source>
</evidence>
<dbReference type="EMBL" id="JAWDHD010000005">
    <property type="protein sequence ID" value="MDU0248164.1"/>
    <property type="molecule type" value="Genomic_DNA"/>
</dbReference>
<evidence type="ECO:0000313" key="16">
    <source>
        <dbReference type="EMBL" id="NMW36489.1"/>
    </source>
</evidence>
<dbReference type="EMBL" id="JAWDHD010000010">
    <property type="protein sequence ID" value="MDU0248778.1"/>
    <property type="molecule type" value="Genomic_DNA"/>
</dbReference>
<evidence type="ECO:0000313" key="21">
    <source>
        <dbReference type="EMBL" id="RGW48727.1"/>
    </source>
</evidence>
<dbReference type="Proteomes" id="UP000285379">
    <property type="component" value="Unassembled WGS sequence"/>
</dbReference>
<evidence type="ECO:0000313" key="27">
    <source>
        <dbReference type="Proteomes" id="UP000283713"/>
    </source>
</evidence>
<evidence type="ECO:0000313" key="5">
    <source>
        <dbReference type="EMBL" id="KAB6632873.1"/>
    </source>
</evidence>
<reference evidence="7" key="11">
    <citation type="submission" date="2023-10" db="EMBL/GenBank/DDBJ databases">
        <title>Genome of potential pathogenic bacteria in Crohn's disease.</title>
        <authorList>
            <person name="Rodriguez-Palacios A."/>
        </authorList>
    </citation>
    <scope>NUCLEOTIDE SEQUENCE</scope>
    <source>
        <strain evidence="7">CavFT-hAR107</strain>
    </source>
</reference>
<reference evidence="3 34" key="6">
    <citation type="submission" date="2019-10" db="EMBL/GenBank/DDBJ databases">
        <title>Genome Sequence and Assembly of iSURF_14.</title>
        <authorList>
            <person name="Wucher B.R."/>
            <person name="Ruoff K.L."/>
            <person name="Price C.E."/>
            <person name="Valls R.R."/>
            <person name="O'Toole G.A."/>
        </authorList>
    </citation>
    <scope>NUCLEOTIDE SEQUENCE [LARGE SCALE GENOMIC DNA]</scope>
    <source>
        <strain evidence="3 34">ANK132K_3B</strain>
    </source>
</reference>
<dbReference type="EMBL" id="JAWDHD010000014">
    <property type="protein sequence ID" value="MDU0251692.1"/>
    <property type="molecule type" value="Genomic_DNA"/>
</dbReference>
<dbReference type="EMBL" id="QRYT01000111">
    <property type="protein sequence ID" value="RGV02800.1"/>
    <property type="molecule type" value="Genomic_DNA"/>
</dbReference>
<dbReference type="Proteomes" id="UP000283713">
    <property type="component" value="Unassembled WGS sequence"/>
</dbReference>
<dbReference type="RefSeq" id="WP_008671547.1">
    <property type="nucleotide sequence ID" value="NZ_CACRTA010000052.1"/>
</dbReference>
<dbReference type="EMBL" id="WDAX01000059">
    <property type="protein sequence ID" value="KAB6568432.1"/>
    <property type="molecule type" value="Genomic_DNA"/>
</dbReference>
<evidence type="ECO:0000313" key="13">
    <source>
        <dbReference type="EMBL" id="MDU0250848.1"/>
    </source>
</evidence>
<evidence type="ECO:0000313" key="10">
    <source>
        <dbReference type="EMBL" id="MDU0249431.1"/>
    </source>
</evidence>
<dbReference type="GeneID" id="5301921"/>
<dbReference type="Proteomes" id="UP001181258">
    <property type="component" value="Unassembled WGS sequence"/>
</dbReference>
<evidence type="ECO:0000313" key="12">
    <source>
        <dbReference type="EMBL" id="MDU0250797.1"/>
    </source>
</evidence>
<evidence type="ECO:0000313" key="26">
    <source>
        <dbReference type="Proteomes" id="UP000266497"/>
    </source>
</evidence>
<dbReference type="EMBL" id="JAWDHD010000008">
    <property type="protein sequence ID" value="MDU0248714.1"/>
    <property type="molecule type" value="Genomic_DNA"/>
</dbReference>
<reference evidence="31 33" key="4">
    <citation type="journal article" date="2019" name="Nat. Med.">
        <title>A library of human gut bacterial isolates paired with longitudinal multiomics data enables mechanistic microbiome research.</title>
        <authorList>
            <person name="Poyet M."/>
            <person name="Groussin M."/>
            <person name="Gibbons S.M."/>
            <person name="Avila-Pacheco J."/>
            <person name="Jiang X."/>
            <person name="Kearney S.M."/>
            <person name="Perrotta A.R."/>
            <person name="Berdy B."/>
            <person name="Zhao S."/>
            <person name="Lieberman T.D."/>
            <person name="Swanson P.K."/>
            <person name="Smith M."/>
            <person name="Roesemann S."/>
            <person name="Alexander J.E."/>
            <person name="Rich S.A."/>
            <person name="Livny J."/>
            <person name="Vlamakis H."/>
            <person name="Clish C."/>
            <person name="Bullock K."/>
            <person name="Deik A."/>
            <person name="Scott J."/>
            <person name="Pierce K.A."/>
            <person name="Xavier R.J."/>
            <person name="Alm E.J."/>
        </authorList>
    </citation>
    <scope>NUCLEOTIDE SEQUENCE [LARGE SCALE GENOMIC DNA]</scope>
    <source>
        <strain evidence="4 35">BIOML-A110</strain>
        <strain evidence="2 31">BIOML-A73</strain>
        <strain evidence="5 33">BIOML-A98</strain>
    </source>
</reference>
<organism evidence="1 24">
    <name type="scientific">Phocaeicola vulgatus</name>
    <name type="common">Bacteroides vulgatus</name>
    <dbReference type="NCBI Taxonomy" id="821"/>
    <lineage>
        <taxon>Bacteria</taxon>
        <taxon>Pseudomonadati</taxon>
        <taxon>Bacteroidota</taxon>
        <taxon>Bacteroidia</taxon>
        <taxon>Bacteroidales</taxon>
        <taxon>Bacteroidaceae</taxon>
        <taxon>Phocaeicola</taxon>
    </lineage>
</organism>
<dbReference type="Proteomes" id="UP000462015">
    <property type="component" value="Unassembled WGS sequence"/>
</dbReference>
<evidence type="ECO:0000313" key="1">
    <source>
        <dbReference type="EMBL" id="CUN70116.1"/>
    </source>
</evidence>
<evidence type="ECO:0000313" key="29">
    <source>
        <dbReference type="Proteomes" id="UP000285469"/>
    </source>
</evidence>
<dbReference type="EMBL" id="JAWDHD010000013">
    <property type="protein sequence ID" value="MDU0250848.1"/>
    <property type="molecule type" value="Genomic_DNA"/>
</dbReference>
<dbReference type="Proteomes" id="UP000266497">
    <property type="component" value="Unassembled WGS sequence"/>
</dbReference>
<dbReference type="Proteomes" id="UP000460950">
    <property type="component" value="Unassembled WGS sequence"/>
</dbReference>
<evidence type="ECO:0000313" key="22">
    <source>
        <dbReference type="EMBL" id="RHH74790.1"/>
    </source>
</evidence>
<dbReference type="EMBL" id="QSTG01000002">
    <property type="protein sequence ID" value="RGM47671.1"/>
    <property type="molecule type" value="Genomic_DNA"/>
</dbReference>
<evidence type="ECO:0000313" key="6">
    <source>
        <dbReference type="EMBL" id="MDB0853988.1"/>
    </source>
</evidence>
<evidence type="ECO:0000313" key="7">
    <source>
        <dbReference type="EMBL" id="MDU0248164.1"/>
    </source>
</evidence>
<evidence type="ECO:0000313" key="23">
    <source>
        <dbReference type="EMBL" id="TSE46618.1"/>
    </source>
</evidence>
<dbReference type="OMA" id="KEYEQMR"/>
<evidence type="ECO:0000313" key="4">
    <source>
        <dbReference type="EMBL" id="KAB6568432.1"/>
    </source>
</evidence>
<reference evidence="17 36" key="9">
    <citation type="submission" date="2020-07" db="EMBL/GenBank/DDBJ databases">
        <title>Bacterial metabolism rescues the inhibition of intestinal drug absorption by food and drug additives.</title>
        <authorList>
            <person name="Zou L."/>
            <person name="Spanogiannopoulos P."/>
            <person name="Chien H.-C."/>
            <person name="Pieper L.M."/>
            <person name="Cai W."/>
            <person name="Khuri N."/>
            <person name="Pottel J."/>
            <person name="Vora B."/>
            <person name="Ni Z."/>
            <person name="Tsakalozou E."/>
            <person name="Zhang W."/>
            <person name="Shoichet B.K."/>
            <person name="Giacomini K.M."/>
            <person name="Turnbaugh P.J."/>
        </authorList>
    </citation>
    <scope>NUCLEOTIDE SEQUENCE [LARGE SCALE GENOMIC DNA]</scope>
    <source>
        <strain evidence="17 36">B33</strain>
    </source>
</reference>
<evidence type="ECO:0000313" key="32">
    <source>
        <dbReference type="Proteomes" id="UP000460950"/>
    </source>
</evidence>
<evidence type="ECO:0000313" key="14">
    <source>
        <dbReference type="EMBL" id="MDU0251692.1"/>
    </source>
</evidence>
<dbReference type="Proteomes" id="UP000285469">
    <property type="component" value="Unassembled WGS sequence"/>
</dbReference>
<protein>
    <submittedName>
        <fullName evidence="1">Mor transcription activator domain-containing protein</fullName>
    </submittedName>
</protein>
<dbReference type="Proteomes" id="UP000408523">
    <property type="component" value="Unassembled WGS sequence"/>
</dbReference>
<gene>
    <name evidence="22" type="ORF">DW193_18270</name>
    <name evidence="21" type="ORF">DWV70_07015</name>
    <name evidence="20" type="ORF">DWW27_23215</name>
    <name evidence="19" type="ORF">DWY53_10440</name>
    <name evidence="18" type="ORF">DXC16_01855</name>
    <name evidence="23" type="ORF">EH214_04177</name>
    <name evidence="1" type="ORF">ERS852457_00665</name>
    <name evidence="3" type="ORF">F9Z94_23195</name>
    <name evidence="15" type="ORF">FYJ30_23080</name>
    <name evidence="2" type="ORF">GAY01_23710</name>
    <name evidence="5" type="ORF">GAY12_15585</name>
    <name evidence="4" type="ORF">GAY76_19070</name>
    <name evidence="16" type="ORF">HKQ54_10160</name>
    <name evidence="17" type="ORF">HUV05_13120</name>
    <name evidence="6" type="ORF">PL594_21080</name>
    <name evidence="7" type="ORF">RVY68_05555</name>
    <name evidence="8" type="ORF">RVY68_08480</name>
    <name evidence="9" type="ORF">RVY68_08825</name>
    <name evidence="10" type="ORF">RVY68_12255</name>
    <name evidence="11" type="ORF">RVY68_14740</name>
    <name evidence="12" type="ORF">RVY68_19520</name>
    <name evidence="13" type="ORF">RVY68_19805</name>
    <name evidence="14" type="ORF">RVY68_24315</name>
</gene>
<proteinExistence type="predicted"/>
<dbReference type="Proteomes" id="UP000555193">
    <property type="component" value="Unassembled WGS sequence"/>
</dbReference>
<reference evidence="15 32" key="5">
    <citation type="submission" date="2019-09" db="EMBL/GenBank/DDBJ databases">
        <title>In-depth cultivation of the pig gut microbiome towards novel bacterial diversity and tailored functional studies.</title>
        <authorList>
            <person name="Wylensek D."/>
            <person name="Hitch T.C.A."/>
            <person name="Clavel T."/>
        </authorList>
    </citation>
    <scope>NUCLEOTIDE SEQUENCE [LARGE SCALE GENOMIC DNA]</scope>
    <source>
        <strain evidence="15 32">WCA-389-WT-3C</strain>
    </source>
</reference>
<evidence type="ECO:0000313" key="31">
    <source>
        <dbReference type="Proteomes" id="UP000433382"/>
    </source>
</evidence>
<dbReference type="EMBL" id="QRUD01000026">
    <property type="protein sequence ID" value="RGR39618.1"/>
    <property type="molecule type" value="Genomic_DNA"/>
</dbReference>
<evidence type="ECO:0000313" key="34">
    <source>
        <dbReference type="Proteomes" id="UP000462885"/>
    </source>
</evidence>
<dbReference type="Proteomes" id="UP001210999">
    <property type="component" value="Unassembled WGS sequence"/>
</dbReference>
<evidence type="ECO:0000313" key="8">
    <source>
        <dbReference type="EMBL" id="MDU0248714.1"/>
    </source>
</evidence>
<evidence type="ECO:0000313" key="20">
    <source>
        <dbReference type="EMBL" id="RGV02800.1"/>
    </source>
</evidence>
<evidence type="ECO:0000313" key="35">
    <source>
        <dbReference type="Proteomes" id="UP000462922"/>
    </source>
</evidence>
<dbReference type="Proteomes" id="UP000261003">
    <property type="component" value="Unassembled WGS sequence"/>
</dbReference>
<name>A0A173Z3T6_PHOVU</name>
<dbReference type="Proteomes" id="UP000433382">
    <property type="component" value="Unassembled WGS sequence"/>
</dbReference>
<evidence type="ECO:0000313" key="2">
    <source>
        <dbReference type="EMBL" id="KAB3561323.1"/>
    </source>
</evidence>
<reference evidence="1 24" key="1">
    <citation type="submission" date="2015-09" db="EMBL/GenBank/DDBJ databases">
        <authorList>
            <consortium name="Pathogen Informatics"/>
        </authorList>
    </citation>
    <scope>NUCLEOTIDE SEQUENCE [LARGE SCALE GENOMIC DNA]</scope>
    <source>
        <strain evidence="1 24">2789STDY5834842</strain>
    </source>
</reference>
<evidence type="ECO:0000313" key="30">
    <source>
        <dbReference type="Proteomes" id="UP000408523"/>
    </source>
</evidence>
<dbReference type="EMBL" id="JAQKEI010000043">
    <property type="protein sequence ID" value="MDB0853988.1"/>
    <property type="molecule type" value="Genomic_DNA"/>
</dbReference>
<dbReference type="EMBL" id="JAWDHD010000011">
    <property type="protein sequence ID" value="MDU0249902.1"/>
    <property type="molecule type" value="Genomic_DNA"/>
</dbReference>
<reference evidence="23 30" key="3">
    <citation type="journal article" date="2019" name="Nat. Commun.">
        <title>Gram positive-like bacteriocins with broad spectrum anti-Bacteroidales activity encoded on mobile elements of the human gut microbiota.</title>
        <authorList>
            <person name="Bechon N."/>
            <person name="Coyne M.J.Jr."/>
            <person name="Laclare-Mceneany V."/>
            <person name="Chatzidaki-Livanis M."/>
            <person name="Ghigo J.-M."/>
            <person name="Comstock L.E."/>
        </authorList>
    </citation>
    <scope>NUCLEOTIDE SEQUENCE [LARGE SCALE GENOMIC DNA]</scope>
    <source>
        <strain evidence="23 30">CL01T12C17</strain>
    </source>
</reference>
<evidence type="ECO:0000313" key="18">
    <source>
        <dbReference type="EMBL" id="RGM47671.1"/>
    </source>
</evidence>
<evidence type="ECO:0000313" key="28">
    <source>
        <dbReference type="Proteomes" id="UP000285379"/>
    </source>
</evidence>
<evidence type="ECO:0000313" key="9">
    <source>
        <dbReference type="EMBL" id="MDU0248778.1"/>
    </source>
</evidence>